<name>A0ABD3TK52_SINWO</name>
<dbReference type="AlphaFoldDB" id="A0ABD3TK52"/>
<organism evidence="1 2">
    <name type="scientific">Sinanodonta woodiana</name>
    <name type="common">Chinese pond mussel</name>
    <name type="synonym">Anodonta woodiana</name>
    <dbReference type="NCBI Taxonomy" id="1069815"/>
    <lineage>
        <taxon>Eukaryota</taxon>
        <taxon>Metazoa</taxon>
        <taxon>Spiralia</taxon>
        <taxon>Lophotrochozoa</taxon>
        <taxon>Mollusca</taxon>
        <taxon>Bivalvia</taxon>
        <taxon>Autobranchia</taxon>
        <taxon>Heteroconchia</taxon>
        <taxon>Palaeoheterodonta</taxon>
        <taxon>Unionida</taxon>
        <taxon>Unionoidea</taxon>
        <taxon>Unionidae</taxon>
        <taxon>Unioninae</taxon>
        <taxon>Sinanodonta</taxon>
    </lineage>
</organism>
<dbReference type="Proteomes" id="UP001634394">
    <property type="component" value="Unassembled WGS sequence"/>
</dbReference>
<comment type="caution">
    <text evidence="1">The sequence shown here is derived from an EMBL/GenBank/DDBJ whole genome shotgun (WGS) entry which is preliminary data.</text>
</comment>
<feature type="non-terminal residue" evidence="1">
    <location>
        <position position="1"/>
    </location>
</feature>
<proteinExistence type="predicted"/>
<feature type="non-terminal residue" evidence="1">
    <location>
        <position position="140"/>
    </location>
</feature>
<sequence>PNLFLEERPMNDQWVYSFRDCPNTGKKPTTFIGVSTKFVFPDKNGSWWTSVVRDLVIRNYSECITINETLVYQGFLRNSAAEGTKLDFTHARNNLRMTSVACMSDKESTPDVNGADTMTSSAKQTSMLLSHLTHQTTKSL</sequence>
<reference evidence="1 2" key="1">
    <citation type="submission" date="2024-11" db="EMBL/GenBank/DDBJ databases">
        <title>Chromosome-level genome assembly of the freshwater bivalve Anodonta woodiana.</title>
        <authorList>
            <person name="Chen X."/>
        </authorList>
    </citation>
    <scope>NUCLEOTIDE SEQUENCE [LARGE SCALE GENOMIC DNA]</scope>
    <source>
        <strain evidence="1">MN2024</strain>
        <tissue evidence="1">Gills</tissue>
    </source>
</reference>
<evidence type="ECO:0000313" key="1">
    <source>
        <dbReference type="EMBL" id="KAL3837419.1"/>
    </source>
</evidence>
<keyword evidence="2" id="KW-1185">Reference proteome</keyword>
<gene>
    <name evidence="1" type="ORF">ACJMK2_022778</name>
</gene>
<dbReference type="EMBL" id="JBJQND010000018">
    <property type="protein sequence ID" value="KAL3837419.1"/>
    <property type="molecule type" value="Genomic_DNA"/>
</dbReference>
<protein>
    <submittedName>
        <fullName evidence="1">Uncharacterized protein</fullName>
    </submittedName>
</protein>
<evidence type="ECO:0000313" key="2">
    <source>
        <dbReference type="Proteomes" id="UP001634394"/>
    </source>
</evidence>
<accession>A0ABD3TK52</accession>